<feature type="domain" description="Myb-like" evidence="10">
    <location>
        <begin position="2"/>
        <end position="53"/>
    </location>
</feature>
<dbReference type="AlphaFoldDB" id="A0A077ZMK1"/>
<dbReference type="Pfam" id="PF11831">
    <property type="entry name" value="Myb_Cef"/>
    <property type="match status" value="1"/>
</dbReference>
<feature type="domain" description="HTH myb-type" evidence="11">
    <location>
        <begin position="1"/>
        <end position="57"/>
    </location>
</feature>
<keyword evidence="7" id="KW-0539">Nucleus</keyword>
<reference evidence="12 13" key="1">
    <citation type="submission" date="2014-06" db="EMBL/GenBank/DDBJ databases">
        <authorList>
            <person name="Swart Estienne"/>
        </authorList>
    </citation>
    <scope>NUCLEOTIDE SEQUENCE [LARGE SCALE GENOMIC DNA]</scope>
    <source>
        <strain evidence="12 13">130c</strain>
    </source>
</reference>
<feature type="domain" description="HTH myb-type" evidence="11">
    <location>
        <begin position="58"/>
        <end position="107"/>
    </location>
</feature>
<evidence type="ECO:0000256" key="6">
    <source>
        <dbReference type="ARBA" id="ARBA00023187"/>
    </source>
</evidence>
<proteinExistence type="inferred from homology"/>
<dbReference type="PANTHER" id="PTHR45885">
    <property type="entry name" value="CELL DIVISION CYCLE 5-LIKE PROTEIN"/>
    <property type="match status" value="1"/>
</dbReference>
<evidence type="ECO:0000256" key="5">
    <source>
        <dbReference type="ARBA" id="ARBA00023125"/>
    </source>
</evidence>
<name>A0A077ZMK1_STYLE</name>
<evidence type="ECO:0000256" key="3">
    <source>
        <dbReference type="ARBA" id="ARBA00022728"/>
    </source>
</evidence>
<dbReference type="EMBL" id="CCKQ01000128">
    <property type="protein sequence ID" value="CDW71197.1"/>
    <property type="molecule type" value="Genomic_DNA"/>
</dbReference>
<dbReference type="SUPFAM" id="SSF46689">
    <property type="entry name" value="Homeodomain-like"/>
    <property type="match status" value="1"/>
</dbReference>
<dbReference type="FunCoup" id="A0A077ZMK1">
    <property type="interactions" value="427"/>
</dbReference>
<keyword evidence="5" id="KW-0238">DNA-binding</keyword>
<evidence type="ECO:0000259" key="10">
    <source>
        <dbReference type="PROSITE" id="PS50090"/>
    </source>
</evidence>
<feature type="coiled-coil region" evidence="8">
    <location>
        <begin position="491"/>
        <end position="552"/>
    </location>
</feature>
<dbReference type="GO" id="GO:0005681">
    <property type="term" value="C:spliceosomal complex"/>
    <property type="evidence" value="ECO:0007669"/>
    <property type="project" value="UniProtKB-KW"/>
</dbReference>
<dbReference type="InterPro" id="IPR047242">
    <property type="entry name" value="CDC5L/Cef1"/>
</dbReference>
<dbReference type="PROSITE" id="PS50090">
    <property type="entry name" value="MYB_LIKE"/>
    <property type="match status" value="2"/>
</dbReference>
<dbReference type="Pfam" id="PF13921">
    <property type="entry name" value="Myb_DNA-bind_6"/>
    <property type="match status" value="1"/>
</dbReference>
<dbReference type="InParanoid" id="A0A077ZMK1"/>
<dbReference type="PROSITE" id="PS51294">
    <property type="entry name" value="HTH_MYB"/>
    <property type="match status" value="2"/>
</dbReference>
<evidence type="ECO:0000256" key="1">
    <source>
        <dbReference type="ARBA" id="ARBA00010506"/>
    </source>
</evidence>
<feature type="region of interest" description="Disordered" evidence="9">
    <location>
        <begin position="107"/>
        <end position="139"/>
    </location>
</feature>
<keyword evidence="3" id="KW-0747">Spliceosome</keyword>
<dbReference type="InterPro" id="IPR047240">
    <property type="entry name" value="SANT_CDC5L_II"/>
</dbReference>
<organism evidence="12 13">
    <name type="scientific">Stylonychia lemnae</name>
    <name type="common">Ciliate</name>
    <dbReference type="NCBI Taxonomy" id="5949"/>
    <lineage>
        <taxon>Eukaryota</taxon>
        <taxon>Sar</taxon>
        <taxon>Alveolata</taxon>
        <taxon>Ciliophora</taxon>
        <taxon>Intramacronucleata</taxon>
        <taxon>Spirotrichea</taxon>
        <taxon>Stichotrichia</taxon>
        <taxon>Sporadotrichida</taxon>
        <taxon>Oxytrichidae</taxon>
        <taxon>Stylonychinae</taxon>
        <taxon>Stylonychia</taxon>
    </lineage>
</organism>
<dbReference type="CDD" id="cd11659">
    <property type="entry name" value="SANT_CDC5_II"/>
    <property type="match status" value="1"/>
</dbReference>
<keyword evidence="12" id="KW-0132">Cell division</keyword>
<dbReference type="OrthoDB" id="1410009at2759"/>
<sequence>MRYMVKGGIWKNTEDEILKAAVMKYGLNQWSRISSLLVRKSAKECKARWYEWLDPAIKKTEWNREEEEKLLYLAKIFPTQWRTIAPIIGRTPAQCIEHYERLLDAAQGKTGDLDENDPRKLRPGEIDPNPETKPCRPDPVDMDEDEKEMLQECRARLANTKGKKAKRKAREKQLEEARRMAQTQKQRELKAAGIDVYKPTKIRGVNYNIEIPFEKKVPVGRFDIEGETIKIDQHKANIALQQIEIKRRDEEEKKRRALDAKKLKKLKQKNLPKALEIINKNSDSLIGIRTKLTLPSPQINDDELEMIKKYADGNHDGMAIAGVDNNAATRALMGNYSQRDMLQTPMIGKTPLMSQRIMQEAQNALYYKNSQTPLLGGETPQLNDTQSYKLGQSQHTPNILAKRGTNGDLHNNPDGLMLPPSKRLKQTGLPQRLQTPLRDEFKLNAEDHYMDNVWEKSSLVSGMTNLDQQSRFGGESLAFTLNNLPQPKNKYEISQDRIVEMEEQISKSEQMIWEQENNKLKVEDLEEQEARLRREQEVLKELEKRKQSSVIKQCLPRPSIINQKFVKTVLDDSKQMNIAEKMILEELQSVLINDNHKYPAKGMKEIKNVKYFQDISPEYMEQARALIKEESLSQSLIDGFPQFHFNQITDNLDNKKASFFPGTKEYDLISNRTKAELIESMQYELENSQKHMNKELQRCEKLEKGLKLLFGGYYKKEDLIQEKFQQTMKDYQKKQIELEIFKVFQQQDLKSLNHRLSDAQRFLNQQQLKENELQQRYSNLRAEKERLEKTVISLKGQN</sequence>
<feature type="domain" description="Myb-like" evidence="10">
    <location>
        <begin position="54"/>
        <end position="103"/>
    </location>
</feature>
<dbReference type="PANTHER" id="PTHR45885:SF1">
    <property type="entry name" value="CELL DIVISION CYCLE 5-LIKE PROTEIN"/>
    <property type="match status" value="1"/>
</dbReference>
<keyword evidence="13" id="KW-1185">Reference proteome</keyword>
<dbReference type="GO" id="GO:0000974">
    <property type="term" value="C:Prp19 complex"/>
    <property type="evidence" value="ECO:0007669"/>
    <property type="project" value="InterPro"/>
</dbReference>
<keyword evidence="4" id="KW-0677">Repeat</keyword>
<evidence type="ECO:0000256" key="7">
    <source>
        <dbReference type="ARBA" id="ARBA00023242"/>
    </source>
</evidence>
<dbReference type="InterPro" id="IPR017930">
    <property type="entry name" value="Myb_dom"/>
</dbReference>
<accession>A0A077ZMK1</accession>
<gene>
    <name evidence="12" type="primary">Contig6303.g6747</name>
    <name evidence="12" type="ORF">STYLEM_137</name>
</gene>
<dbReference type="CDD" id="cd00167">
    <property type="entry name" value="SANT"/>
    <property type="match status" value="1"/>
</dbReference>
<feature type="coiled-coil region" evidence="8">
    <location>
        <begin position="763"/>
        <end position="797"/>
    </location>
</feature>
<keyword evidence="2" id="KW-0507">mRNA processing</keyword>
<evidence type="ECO:0000256" key="8">
    <source>
        <dbReference type="SAM" id="Coils"/>
    </source>
</evidence>
<evidence type="ECO:0000313" key="13">
    <source>
        <dbReference type="Proteomes" id="UP000039865"/>
    </source>
</evidence>
<dbReference type="Gene3D" id="1.10.10.60">
    <property type="entry name" value="Homeodomain-like"/>
    <property type="match status" value="2"/>
</dbReference>
<dbReference type="InterPro" id="IPR001005">
    <property type="entry name" value="SANT/Myb"/>
</dbReference>
<keyword evidence="12" id="KW-0131">Cell cycle</keyword>
<evidence type="ECO:0000259" key="11">
    <source>
        <dbReference type="PROSITE" id="PS51294"/>
    </source>
</evidence>
<protein>
    <submittedName>
        <fullName evidence="12">Cell division cycle 5-like protein</fullName>
    </submittedName>
</protein>
<feature type="compositionally biased region" description="Basic and acidic residues" evidence="9">
    <location>
        <begin position="116"/>
        <end position="125"/>
    </location>
</feature>
<dbReference type="FunFam" id="1.10.10.60:FF:000021">
    <property type="entry name" value="CDC5 cell division cycle 5-like"/>
    <property type="match status" value="1"/>
</dbReference>
<dbReference type="InterPro" id="IPR009057">
    <property type="entry name" value="Homeodomain-like_sf"/>
</dbReference>
<keyword evidence="8" id="KW-0175">Coiled coil</keyword>
<dbReference type="SMART" id="SM00717">
    <property type="entry name" value="SANT"/>
    <property type="match status" value="2"/>
</dbReference>
<dbReference type="GO" id="GO:0000398">
    <property type="term" value="P:mRNA splicing, via spliceosome"/>
    <property type="evidence" value="ECO:0007669"/>
    <property type="project" value="InterPro"/>
</dbReference>
<evidence type="ECO:0000256" key="4">
    <source>
        <dbReference type="ARBA" id="ARBA00022737"/>
    </source>
</evidence>
<dbReference type="OMA" id="KMGMAGE"/>
<evidence type="ECO:0000256" key="9">
    <source>
        <dbReference type="SAM" id="MobiDB-lite"/>
    </source>
</evidence>
<evidence type="ECO:0000256" key="2">
    <source>
        <dbReference type="ARBA" id="ARBA00022664"/>
    </source>
</evidence>
<dbReference type="Proteomes" id="UP000039865">
    <property type="component" value="Unassembled WGS sequence"/>
</dbReference>
<keyword evidence="6" id="KW-0508">mRNA splicing</keyword>
<comment type="similarity">
    <text evidence="1">Belongs to the CEF1 family.</text>
</comment>
<dbReference type="GO" id="GO:0003677">
    <property type="term" value="F:DNA binding"/>
    <property type="evidence" value="ECO:0007669"/>
    <property type="project" value="UniProtKB-KW"/>
</dbReference>
<evidence type="ECO:0000313" key="12">
    <source>
        <dbReference type="EMBL" id="CDW71197.1"/>
    </source>
</evidence>
<dbReference type="GO" id="GO:0051301">
    <property type="term" value="P:cell division"/>
    <property type="evidence" value="ECO:0007669"/>
    <property type="project" value="UniProtKB-KW"/>
</dbReference>
<dbReference type="InterPro" id="IPR021786">
    <property type="entry name" value="Cdc5p/Cef1_C"/>
</dbReference>